<keyword evidence="5" id="KW-1015">Disulfide bond</keyword>
<evidence type="ECO:0000256" key="6">
    <source>
        <dbReference type="SAM" id="SignalP"/>
    </source>
</evidence>
<dbReference type="Pfam" id="PF06876">
    <property type="entry name" value="SCRL"/>
    <property type="match status" value="1"/>
</dbReference>
<keyword evidence="4 6" id="KW-0732">Signal</keyword>
<comment type="similarity">
    <text evidence="2">Belongs to the DEFL family.</text>
</comment>
<dbReference type="AlphaFoldDB" id="A0A3P6GRZ6"/>
<feature type="chain" id="PRO_5018161111" evidence="6">
    <location>
        <begin position="26"/>
        <end position="93"/>
    </location>
</feature>
<dbReference type="EMBL" id="LR031879">
    <property type="protein sequence ID" value="VDD59285.1"/>
    <property type="molecule type" value="Genomic_DNA"/>
</dbReference>
<gene>
    <name evidence="7" type="ORF">BOLC8T52514H</name>
</gene>
<sequence>MKSSIFFVVFCVVLLLVLNYLEGEAKVTSCRCHVKRYAPGKCGNNGIQRCLNDVKKHIYNQIIDKCSKCEDTKPPKAEFRICSCSHPSLFECR</sequence>
<evidence type="ECO:0000256" key="4">
    <source>
        <dbReference type="ARBA" id="ARBA00022729"/>
    </source>
</evidence>
<comment type="subcellular location">
    <subcellularLocation>
        <location evidence="1">Secreted</location>
    </subcellularLocation>
</comment>
<reference evidence="7" key="1">
    <citation type="submission" date="2018-11" db="EMBL/GenBank/DDBJ databases">
        <authorList>
            <consortium name="Genoscope - CEA"/>
            <person name="William W."/>
        </authorList>
    </citation>
    <scope>NUCLEOTIDE SEQUENCE</scope>
</reference>
<accession>A0A3P6GRZ6</accession>
<evidence type="ECO:0000313" key="7">
    <source>
        <dbReference type="EMBL" id="VDD59285.1"/>
    </source>
</evidence>
<evidence type="ECO:0000256" key="1">
    <source>
        <dbReference type="ARBA" id="ARBA00004613"/>
    </source>
</evidence>
<dbReference type="GO" id="GO:0007165">
    <property type="term" value="P:signal transduction"/>
    <property type="evidence" value="ECO:0007669"/>
    <property type="project" value="InterPro"/>
</dbReference>
<organism evidence="7">
    <name type="scientific">Brassica oleracea</name>
    <name type="common">Wild cabbage</name>
    <dbReference type="NCBI Taxonomy" id="3712"/>
    <lineage>
        <taxon>Eukaryota</taxon>
        <taxon>Viridiplantae</taxon>
        <taxon>Streptophyta</taxon>
        <taxon>Embryophyta</taxon>
        <taxon>Tracheophyta</taxon>
        <taxon>Spermatophyta</taxon>
        <taxon>Magnoliopsida</taxon>
        <taxon>eudicotyledons</taxon>
        <taxon>Gunneridae</taxon>
        <taxon>Pentapetalae</taxon>
        <taxon>rosids</taxon>
        <taxon>malvids</taxon>
        <taxon>Brassicales</taxon>
        <taxon>Brassicaceae</taxon>
        <taxon>Brassiceae</taxon>
        <taxon>Brassica</taxon>
    </lineage>
</organism>
<keyword evidence="3" id="KW-0964">Secreted</keyword>
<dbReference type="PANTHER" id="PTHR34450:SF7">
    <property type="entry name" value="DEFENSIN-LIKE PROTEIN 228-RELATED"/>
    <property type="match status" value="1"/>
</dbReference>
<dbReference type="InterPro" id="IPR010682">
    <property type="entry name" value="SCRL"/>
</dbReference>
<evidence type="ECO:0000256" key="5">
    <source>
        <dbReference type="ARBA" id="ARBA00023157"/>
    </source>
</evidence>
<dbReference type="GO" id="GO:0005576">
    <property type="term" value="C:extracellular region"/>
    <property type="evidence" value="ECO:0007669"/>
    <property type="project" value="UniProtKB-SubCell"/>
</dbReference>
<evidence type="ECO:0000256" key="3">
    <source>
        <dbReference type="ARBA" id="ARBA00022525"/>
    </source>
</evidence>
<protein>
    <submittedName>
        <fullName evidence="7">Uncharacterized protein</fullName>
    </submittedName>
</protein>
<evidence type="ECO:0000256" key="2">
    <source>
        <dbReference type="ARBA" id="ARBA00006722"/>
    </source>
</evidence>
<name>A0A3P6GRZ6_BRAOL</name>
<feature type="signal peptide" evidence="6">
    <location>
        <begin position="1"/>
        <end position="25"/>
    </location>
</feature>
<dbReference type="PANTHER" id="PTHR34450">
    <property type="entry name" value="DEFENSIN-LIKE PROTEIN 245-RELATED"/>
    <property type="match status" value="1"/>
</dbReference>
<proteinExistence type="inferred from homology"/>